<dbReference type="Pfam" id="PF03250">
    <property type="entry name" value="Tropomodulin"/>
    <property type="match status" value="1"/>
</dbReference>
<evidence type="ECO:0000256" key="3">
    <source>
        <dbReference type="SAM" id="MobiDB-lite"/>
    </source>
</evidence>
<sequence>MEVLDVDLTRRRTSGLRFPSLVVPRVPGEIFSPREPSEPFRSFPQIPSSSGPGDVPPLCSMTHYRKIWVPKQKPVDPVLESVTLEPELEEALANASDAELCDIAAILGMHTLMSNQQYYQALGSSSIVNKEGLNSVIKPTQYKPVPDEEPNSTDVEETLERIKNNDPELEEVNLNNIRHMISRLAESRARKVHGPVKPWAGPAPSHHSYLLLDHVQAPSSLVLQPQKGAVGPVSKEIAELFALISVDLSPGGHQGRGGTGGPGAPPWKRL</sequence>
<dbReference type="EMBL" id="CABDUW010001158">
    <property type="protein sequence ID" value="VTJ79194.1"/>
    <property type="molecule type" value="Genomic_DNA"/>
</dbReference>
<dbReference type="GO" id="GO:0005523">
    <property type="term" value="F:tropomyosin binding"/>
    <property type="evidence" value="ECO:0007669"/>
    <property type="project" value="InterPro"/>
</dbReference>
<evidence type="ECO:0000313" key="4">
    <source>
        <dbReference type="EMBL" id="VTJ79194.1"/>
    </source>
</evidence>
<reference evidence="4" key="1">
    <citation type="submission" date="2019-04" db="EMBL/GenBank/DDBJ databases">
        <authorList>
            <person name="Alioto T."/>
            <person name="Alioto T."/>
        </authorList>
    </citation>
    <scope>NUCLEOTIDE SEQUENCE [LARGE SCALE GENOMIC DNA]</scope>
</reference>
<keyword evidence="5" id="KW-1185">Reference proteome</keyword>
<evidence type="ECO:0000313" key="5">
    <source>
        <dbReference type="Proteomes" id="UP000335636"/>
    </source>
</evidence>
<dbReference type="PANTHER" id="PTHR10901">
    <property type="entry name" value="TROPOMODULIN"/>
    <property type="match status" value="1"/>
</dbReference>
<comment type="caution">
    <text evidence="4">The sequence shown here is derived from an EMBL/GenBank/DDBJ whole genome shotgun (WGS) entry which is preliminary data.</text>
</comment>
<keyword evidence="2" id="KW-0963">Cytoplasm</keyword>
<organism evidence="4 5">
    <name type="scientific">Marmota monax</name>
    <name type="common">Woodchuck</name>
    <dbReference type="NCBI Taxonomy" id="9995"/>
    <lineage>
        <taxon>Eukaryota</taxon>
        <taxon>Metazoa</taxon>
        <taxon>Chordata</taxon>
        <taxon>Craniata</taxon>
        <taxon>Vertebrata</taxon>
        <taxon>Euteleostomi</taxon>
        <taxon>Mammalia</taxon>
        <taxon>Eutheria</taxon>
        <taxon>Euarchontoglires</taxon>
        <taxon>Glires</taxon>
        <taxon>Rodentia</taxon>
        <taxon>Sciuromorpha</taxon>
        <taxon>Sciuridae</taxon>
        <taxon>Xerinae</taxon>
        <taxon>Marmotini</taxon>
        <taxon>Marmota</taxon>
    </lineage>
</organism>
<dbReference type="AlphaFoldDB" id="A0A5E4CB68"/>
<name>A0A5E4CB68_MARMO</name>
<feature type="region of interest" description="Disordered" evidence="3">
    <location>
        <begin position="249"/>
        <end position="270"/>
    </location>
</feature>
<gene>
    <name evidence="4" type="ORF">MONAX_5E005113</name>
</gene>
<dbReference type="GO" id="GO:0005865">
    <property type="term" value="C:striated muscle thin filament"/>
    <property type="evidence" value="ECO:0007669"/>
    <property type="project" value="TreeGrafter"/>
</dbReference>
<accession>A0A5E4CB68</accession>
<protein>
    <submittedName>
        <fullName evidence="4">Uncharacterized protein</fullName>
    </submittedName>
</protein>
<dbReference type="PANTHER" id="PTHR10901:SF8">
    <property type="entry name" value="TROPOMODULIN-1"/>
    <property type="match status" value="1"/>
</dbReference>
<dbReference type="InterPro" id="IPR004934">
    <property type="entry name" value="TMOD"/>
</dbReference>
<dbReference type="GO" id="GO:0051694">
    <property type="term" value="P:pointed-end actin filament capping"/>
    <property type="evidence" value="ECO:0007669"/>
    <property type="project" value="InterPro"/>
</dbReference>
<dbReference type="GO" id="GO:0030239">
    <property type="term" value="P:myofibril assembly"/>
    <property type="evidence" value="ECO:0007669"/>
    <property type="project" value="TreeGrafter"/>
</dbReference>
<feature type="compositionally biased region" description="Gly residues" evidence="3">
    <location>
        <begin position="252"/>
        <end position="262"/>
    </location>
</feature>
<evidence type="ECO:0000256" key="1">
    <source>
        <dbReference type="ARBA" id="ARBA00004496"/>
    </source>
</evidence>
<feature type="region of interest" description="Disordered" evidence="3">
    <location>
        <begin position="34"/>
        <end position="54"/>
    </location>
</feature>
<comment type="subcellular location">
    <subcellularLocation>
        <location evidence="1">Cytoplasm</location>
    </subcellularLocation>
</comment>
<dbReference type="Proteomes" id="UP000335636">
    <property type="component" value="Unassembled WGS sequence"/>
</dbReference>
<dbReference type="GO" id="GO:0007015">
    <property type="term" value="P:actin filament organization"/>
    <property type="evidence" value="ECO:0007669"/>
    <property type="project" value="TreeGrafter"/>
</dbReference>
<proteinExistence type="predicted"/>
<dbReference type="GO" id="GO:0006936">
    <property type="term" value="P:muscle contraction"/>
    <property type="evidence" value="ECO:0007669"/>
    <property type="project" value="TreeGrafter"/>
</dbReference>
<evidence type="ECO:0000256" key="2">
    <source>
        <dbReference type="ARBA" id="ARBA00022490"/>
    </source>
</evidence>